<evidence type="ECO:0000256" key="3">
    <source>
        <dbReference type="ARBA" id="ARBA00023237"/>
    </source>
</evidence>
<dbReference type="Pfam" id="PF00691">
    <property type="entry name" value="OmpA"/>
    <property type="match status" value="1"/>
</dbReference>
<proteinExistence type="predicted"/>
<dbReference type="SUPFAM" id="SSF103088">
    <property type="entry name" value="OmpA-like"/>
    <property type="match status" value="1"/>
</dbReference>
<reference evidence="7" key="1">
    <citation type="journal article" date="2019" name="Int. J. Syst. Evol. Microbiol.">
        <title>The Global Catalogue of Microorganisms (GCM) 10K type strain sequencing project: providing services to taxonomists for standard genome sequencing and annotation.</title>
        <authorList>
            <consortium name="The Broad Institute Genomics Platform"/>
            <consortium name="The Broad Institute Genome Sequencing Center for Infectious Disease"/>
            <person name="Wu L."/>
            <person name="Ma J."/>
        </authorList>
    </citation>
    <scope>NUCLEOTIDE SEQUENCE [LARGE SCALE GENOMIC DNA]</scope>
    <source>
        <strain evidence="7">KCTC 42911</strain>
    </source>
</reference>
<evidence type="ECO:0000259" key="5">
    <source>
        <dbReference type="PROSITE" id="PS51123"/>
    </source>
</evidence>
<dbReference type="RefSeq" id="WP_386733608.1">
    <property type="nucleotide sequence ID" value="NZ_JBHRXI010000001.1"/>
</dbReference>
<dbReference type="PANTHER" id="PTHR30329">
    <property type="entry name" value="STATOR ELEMENT OF FLAGELLAR MOTOR COMPLEX"/>
    <property type="match status" value="1"/>
</dbReference>
<dbReference type="InterPro" id="IPR036737">
    <property type="entry name" value="OmpA-like_sf"/>
</dbReference>
<dbReference type="InterPro" id="IPR050330">
    <property type="entry name" value="Bact_OuterMem_StrucFunc"/>
</dbReference>
<dbReference type="PANTHER" id="PTHR30329:SF21">
    <property type="entry name" value="LIPOPROTEIN YIAD-RELATED"/>
    <property type="match status" value="1"/>
</dbReference>
<evidence type="ECO:0000256" key="2">
    <source>
        <dbReference type="ARBA" id="ARBA00023136"/>
    </source>
</evidence>
<dbReference type="PRINTS" id="PR01021">
    <property type="entry name" value="OMPADOMAIN"/>
</dbReference>
<dbReference type="Gene3D" id="3.30.1330.60">
    <property type="entry name" value="OmpA-like domain"/>
    <property type="match status" value="1"/>
</dbReference>
<dbReference type="CDD" id="cd07185">
    <property type="entry name" value="OmpA_C-like"/>
    <property type="match status" value="1"/>
</dbReference>
<evidence type="ECO:0000313" key="6">
    <source>
        <dbReference type="EMBL" id="MFC3612425.1"/>
    </source>
</evidence>
<evidence type="ECO:0000313" key="7">
    <source>
        <dbReference type="Proteomes" id="UP001595629"/>
    </source>
</evidence>
<gene>
    <name evidence="6" type="ORF">ACFORG_01520</name>
</gene>
<evidence type="ECO:0000256" key="4">
    <source>
        <dbReference type="PROSITE-ProRule" id="PRU00473"/>
    </source>
</evidence>
<protein>
    <submittedName>
        <fullName evidence="6">OmpA family protein</fullName>
    </submittedName>
</protein>
<dbReference type="Proteomes" id="UP001595629">
    <property type="component" value="Unassembled WGS sequence"/>
</dbReference>
<comment type="subcellular location">
    <subcellularLocation>
        <location evidence="1">Cell outer membrane</location>
    </subcellularLocation>
</comment>
<dbReference type="InterPro" id="IPR006665">
    <property type="entry name" value="OmpA-like"/>
</dbReference>
<dbReference type="EMBL" id="JBHRXI010000001">
    <property type="protein sequence ID" value="MFC3612425.1"/>
    <property type="molecule type" value="Genomic_DNA"/>
</dbReference>
<organism evidence="6 7">
    <name type="scientific">Lutimaribacter marinistellae</name>
    <dbReference type="NCBI Taxonomy" id="1820329"/>
    <lineage>
        <taxon>Bacteria</taxon>
        <taxon>Pseudomonadati</taxon>
        <taxon>Pseudomonadota</taxon>
        <taxon>Alphaproteobacteria</taxon>
        <taxon>Rhodobacterales</taxon>
        <taxon>Roseobacteraceae</taxon>
        <taxon>Lutimaribacter</taxon>
    </lineage>
</organism>
<keyword evidence="3" id="KW-0998">Cell outer membrane</keyword>
<dbReference type="InterPro" id="IPR006664">
    <property type="entry name" value="OMP_bac"/>
</dbReference>
<sequence length="282" mass="30928">MPEGARLLSERISPLESYNLPVEAFDGETVPSRRFEGRVERFTWRLQAGSATTLQILSPLRERLAAQGWDVVLDCAARACGGFDFRFSTEVVPAPDMYVAIRDYRFLSATRTGEALSLLISRDVPDIYIQMIHVLPVDTLPSQPLAPSRPRAAEAEQSELLAGGFENTGRLVLEDLEFRTGADELGEGPFPSLSVLTEMLALNPDLYVVLVGHTDTVGDLDDNIALSQRRAEAVRNRLVETYGAAADRITARGVGYLAPRATNASDEGRRANRRVEAVVIAN</sequence>
<comment type="caution">
    <text evidence="6">The sequence shown here is derived from an EMBL/GenBank/DDBJ whole genome shotgun (WGS) entry which is preliminary data.</text>
</comment>
<keyword evidence="2 4" id="KW-0472">Membrane</keyword>
<dbReference type="PROSITE" id="PS51123">
    <property type="entry name" value="OMPA_2"/>
    <property type="match status" value="1"/>
</dbReference>
<name>A0ABV7TC30_9RHOB</name>
<keyword evidence="7" id="KW-1185">Reference proteome</keyword>
<evidence type="ECO:0000256" key="1">
    <source>
        <dbReference type="ARBA" id="ARBA00004442"/>
    </source>
</evidence>
<feature type="domain" description="OmpA-like" evidence="5">
    <location>
        <begin position="165"/>
        <end position="282"/>
    </location>
</feature>
<accession>A0ABV7TC30</accession>